<comment type="function">
    <text evidence="1">Multiubiquitin chain receptor involved in modulation of proteasomal degradation. Involved in nucleotide excision repair.</text>
</comment>
<reference evidence="3 4" key="1">
    <citation type="submission" date="2020-10" db="EMBL/GenBank/DDBJ databases">
        <title>The Coptis chinensis genome and diversification of protoberbering-type alkaloids.</title>
        <authorList>
            <person name="Wang B."/>
            <person name="Shu S."/>
            <person name="Song C."/>
            <person name="Liu Y."/>
        </authorList>
    </citation>
    <scope>NUCLEOTIDE SEQUENCE [LARGE SCALE GENOMIC DNA]</scope>
    <source>
        <strain evidence="3">HL-2020</strain>
        <tissue evidence="3">Leaf</tissue>
    </source>
</reference>
<dbReference type="PANTHER" id="PTHR10621:SF35">
    <property type="entry name" value="UBIQUITIN RECEPTOR RAD23C"/>
    <property type="match status" value="1"/>
</dbReference>
<gene>
    <name evidence="3" type="ORF">IFM89_015657</name>
</gene>
<dbReference type="OrthoDB" id="1716169at2759"/>
<sequence length="109" mass="12159">MVQANPQILQPMLQKLGKQNPNLMRLIQEHQADFLRLINKPVKGGAEGNVLGQLAAAMLQSVTVTPEEHEAIERLEVMGFNRAIVLEVFFACNKNEELVGNKLSSRSHQ</sequence>
<evidence type="ECO:0000259" key="2">
    <source>
        <dbReference type="PROSITE" id="PS50030"/>
    </source>
</evidence>
<organism evidence="3 4">
    <name type="scientific">Coptis chinensis</name>
    <dbReference type="NCBI Taxonomy" id="261450"/>
    <lineage>
        <taxon>Eukaryota</taxon>
        <taxon>Viridiplantae</taxon>
        <taxon>Streptophyta</taxon>
        <taxon>Embryophyta</taxon>
        <taxon>Tracheophyta</taxon>
        <taxon>Spermatophyta</taxon>
        <taxon>Magnoliopsida</taxon>
        <taxon>Ranunculales</taxon>
        <taxon>Ranunculaceae</taxon>
        <taxon>Coptidoideae</taxon>
        <taxon>Coptis</taxon>
    </lineage>
</organism>
<dbReference type="GO" id="GO:0005654">
    <property type="term" value="C:nucleoplasm"/>
    <property type="evidence" value="ECO:0007669"/>
    <property type="project" value="TreeGrafter"/>
</dbReference>
<keyword evidence="1" id="KW-0234">DNA repair</keyword>
<proteinExistence type="inferred from homology"/>
<evidence type="ECO:0000256" key="1">
    <source>
        <dbReference type="RuleBase" id="RU367049"/>
    </source>
</evidence>
<dbReference type="PRINTS" id="PR01839">
    <property type="entry name" value="RAD23PROTEIN"/>
</dbReference>
<dbReference type="InterPro" id="IPR015940">
    <property type="entry name" value="UBA"/>
</dbReference>
<dbReference type="FunFam" id="1.10.8.10:FF:000002">
    <property type="entry name" value="UV excision repair protein RAD23 homolog"/>
    <property type="match status" value="1"/>
</dbReference>
<protein>
    <recommendedName>
        <fullName evidence="1">Ubiquitin receptor RAD23</fullName>
    </recommendedName>
    <alternativeName>
        <fullName evidence="1">DNA repair protein RAD23</fullName>
    </alternativeName>
</protein>
<evidence type="ECO:0000313" key="4">
    <source>
        <dbReference type="Proteomes" id="UP000631114"/>
    </source>
</evidence>
<dbReference type="GO" id="GO:0003684">
    <property type="term" value="F:damaged DNA binding"/>
    <property type="evidence" value="ECO:0007669"/>
    <property type="project" value="UniProtKB-UniRule"/>
</dbReference>
<dbReference type="GO" id="GO:0070628">
    <property type="term" value="F:proteasome binding"/>
    <property type="evidence" value="ECO:0007669"/>
    <property type="project" value="TreeGrafter"/>
</dbReference>
<comment type="subcellular location">
    <subcellularLocation>
        <location evidence="1">Nucleus</location>
    </subcellularLocation>
    <subcellularLocation>
        <location evidence="1">Cytoplasm</location>
    </subcellularLocation>
</comment>
<keyword evidence="1" id="KW-0227">DNA damage</keyword>
<dbReference type="Gene3D" id="1.10.10.540">
    <property type="entry name" value="XPC-binding domain"/>
    <property type="match status" value="1"/>
</dbReference>
<dbReference type="AlphaFoldDB" id="A0A835MCU1"/>
<keyword evidence="1" id="KW-0539">Nucleus</keyword>
<dbReference type="Gene3D" id="1.10.8.10">
    <property type="entry name" value="DNA helicase RuvA subunit, C-terminal domain"/>
    <property type="match status" value="1"/>
</dbReference>
<dbReference type="GO" id="GO:0006289">
    <property type="term" value="P:nucleotide-excision repair"/>
    <property type="evidence" value="ECO:0007669"/>
    <property type="project" value="UniProtKB-UniRule"/>
</dbReference>
<name>A0A835MCU1_9MAGN</name>
<feature type="domain" description="UBA" evidence="2">
    <location>
        <begin position="66"/>
        <end position="106"/>
    </location>
</feature>
<evidence type="ECO:0000313" key="3">
    <source>
        <dbReference type="EMBL" id="KAF9624937.1"/>
    </source>
</evidence>
<dbReference type="GO" id="GO:0005829">
    <property type="term" value="C:cytosol"/>
    <property type="evidence" value="ECO:0007669"/>
    <property type="project" value="TreeGrafter"/>
</dbReference>
<dbReference type="GO" id="GO:0031593">
    <property type="term" value="F:polyubiquitin modification-dependent protein binding"/>
    <property type="evidence" value="ECO:0007669"/>
    <property type="project" value="UniProtKB-UniRule"/>
</dbReference>
<dbReference type="PROSITE" id="PS50030">
    <property type="entry name" value="UBA"/>
    <property type="match status" value="1"/>
</dbReference>
<accession>A0A835MCU1</accession>
<keyword evidence="4" id="KW-1185">Reference proteome</keyword>
<keyword evidence="1" id="KW-0963">Cytoplasm</keyword>
<dbReference type="InterPro" id="IPR009060">
    <property type="entry name" value="UBA-like_sf"/>
</dbReference>
<dbReference type="Pfam" id="PF09280">
    <property type="entry name" value="XPC-binding"/>
    <property type="match status" value="1"/>
</dbReference>
<dbReference type="EMBL" id="JADFTS010000001">
    <property type="protein sequence ID" value="KAF9624937.1"/>
    <property type="molecule type" value="Genomic_DNA"/>
</dbReference>
<dbReference type="InterPro" id="IPR004806">
    <property type="entry name" value="Rad23"/>
</dbReference>
<dbReference type="InterPro" id="IPR036353">
    <property type="entry name" value="XPC-bd_sf"/>
</dbReference>
<dbReference type="Proteomes" id="UP000631114">
    <property type="component" value="Unassembled WGS sequence"/>
</dbReference>
<dbReference type="GO" id="GO:0043161">
    <property type="term" value="P:proteasome-mediated ubiquitin-dependent protein catabolic process"/>
    <property type="evidence" value="ECO:0007669"/>
    <property type="project" value="UniProtKB-UniRule"/>
</dbReference>
<comment type="caution">
    <text evidence="3">The sequence shown here is derived from an EMBL/GenBank/DDBJ whole genome shotgun (WGS) entry which is preliminary data.</text>
</comment>
<dbReference type="InterPro" id="IPR015360">
    <property type="entry name" value="XPC-bd"/>
</dbReference>
<dbReference type="Pfam" id="PF00627">
    <property type="entry name" value="UBA"/>
    <property type="match status" value="1"/>
</dbReference>
<dbReference type="PANTHER" id="PTHR10621">
    <property type="entry name" value="UV EXCISION REPAIR PROTEIN RAD23"/>
    <property type="match status" value="1"/>
</dbReference>
<comment type="similarity">
    <text evidence="1">Belongs to the RAD23 family.</text>
</comment>
<dbReference type="SUPFAM" id="SSF101238">
    <property type="entry name" value="XPC-binding domain"/>
    <property type="match status" value="1"/>
</dbReference>
<dbReference type="SUPFAM" id="SSF46934">
    <property type="entry name" value="UBA-like"/>
    <property type="match status" value="1"/>
</dbReference>
<dbReference type="GO" id="GO:0043130">
    <property type="term" value="F:ubiquitin binding"/>
    <property type="evidence" value="ECO:0007669"/>
    <property type="project" value="UniProtKB-UniRule"/>
</dbReference>